<feature type="non-terminal residue" evidence="2">
    <location>
        <position position="1"/>
    </location>
</feature>
<gene>
    <name evidence="2" type="ORF">THAOC_27851</name>
</gene>
<feature type="compositionally biased region" description="Basic and acidic residues" evidence="1">
    <location>
        <begin position="73"/>
        <end position="105"/>
    </location>
</feature>
<proteinExistence type="predicted"/>
<dbReference type="AlphaFoldDB" id="K0RHW9"/>
<dbReference type="Proteomes" id="UP000266841">
    <property type="component" value="Unassembled WGS sequence"/>
</dbReference>
<comment type="caution">
    <text evidence="2">The sequence shown here is derived from an EMBL/GenBank/DDBJ whole genome shotgun (WGS) entry which is preliminary data.</text>
</comment>
<dbReference type="EMBL" id="AGNL01039170">
    <property type="protein sequence ID" value="EJK52840.1"/>
    <property type="molecule type" value="Genomic_DNA"/>
</dbReference>
<reference evidence="2 3" key="1">
    <citation type="journal article" date="2012" name="Genome Biol.">
        <title>Genome and low-iron response of an oceanic diatom adapted to chronic iron limitation.</title>
        <authorList>
            <person name="Lommer M."/>
            <person name="Specht M."/>
            <person name="Roy A.S."/>
            <person name="Kraemer L."/>
            <person name="Andreson R."/>
            <person name="Gutowska M.A."/>
            <person name="Wolf J."/>
            <person name="Bergner S.V."/>
            <person name="Schilhabel M.B."/>
            <person name="Klostermeier U.C."/>
            <person name="Beiko R.G."/>
            <person name="Rosenstiel P."/>
            <person name="Hippler M."/>
            <person name="Laroche J."/>
        </authorList>
    </citation>
    <scope>NUCLEOTIDE SEQUENCE [LARGE SCALE GENOMIC DNA]</scope>
    <source>
        <strain evidence="2 3">CCMP1005</strain>
    </source>
</reference>
<feature type="compositionally biased region" description="Basic and acidic residues" evidence="1">
    <location>
        <begin position="24"/>
        <end position="46"/>
    </location>
</feature>
<accession>K0RHW9</accession>
<protein>
    <submittedName>
        <fullName evidence="2">Uncharacterized protein</fullName>
    </submittedName>
</protein>
<feature type="compositionally biased region" description="Basic residues" evidence="1">
    <location>
        <begin position="1"/>
        <end position="14"/>
    </location>
</feature>
<sequence length="112" mass="12447">PPPRRRPRPRRRVRGVPSPLPPVRRPDAPPADHDRDDASPVRRAGDPRLLQGGVDELDQGTRGVQHKLHGVRRAPEAGRDGRGEAGQARRDEAEGGERGAWRRADDPEEDNE</sequence>
<name>K0RHW9_THAOC</name>
<evidence type="ECO:0000313" key="2">
    <source>
        <dbReference type="EMBL" id="EJK52840.1"/>
    </source>
</evidence>
<feature type="region of interest" description="Disordered" evidence="1">
    <location>
        <begin position="1"/>
        <end position="112"/>
    </location>
</feature>
<organism evidence="2 3">
    <name type="scientific">Thalassiosira oceanica</name>
    <name type="common">Marine diatom</name>
    <dbReference type="NCBI Taxonomy" id="159749"/>
    <lineage>
        <taxon>Eukaryota</taxon>
        <taxon>Sar</taxon>
        <taxon>Stramenopiles</taxon>
        <taxon>Ochrophyta</taxon>
        <taxon>Bacillariophyta</taxon>
        <taxon>Coscinodiscophyceae</taxon>
        <taxon>Thalassiosirophycidae</taxon>
        <taxon>Thalassiosirales</taxon>
        <taxon>Thalassiosiraceae</taxon>
        <taxon>Thalassiosira</taxon>
    </lineage>
</organism>
<keyword evidence="3" id="KW-1185">Reference proteome</keyword>
<evidence type="ECO:0000256" key="1">
    <source>
        <dbReference type="SAM" id="MobiDB-lite"/>
    </source>
</evidence>
<evidence type="ECO:0000313" key="3">
    <source>
        <dbReference type="Proteomes" id="UP000266841"/>
    </source>
</evidence>